<evidence type="ECO:0000313" key="3">
    <source>
        <dbReference type="Proteomes" id="UP001055439"/>
    </source>
</evidence>
<evidence type="ECO:0000256" key="1">
    <source>
        <dbReference type="SAM" id="MobiDB-lite"/>
    </source>
</evidence>
<sequence>MTRTGIESNRSSWILVRFRAISAPQNQLRIWRENRRRFPPFATPFLARFSFLRSIQEGERGTPQSSSPPNASVLLRRLLAADQPTLTYSHLSLARSLARALSLLSLPLALWAEDHTRTTPTDRLPLPPPPSPPLCFSLFPLFFPSAVALPLLLRPVACRESSTAPLPVAALCFFPTELPSLASLSESSQPLPKPQHPTPGRLPQPPRQPPLLYFSPPDSPHPASFEFNSNF</sequence>
<dbReference type="Proteomes" id="UP001055439">
    <property type="component" value="Chromosome 1"/>
</dbReference>
<gene>
    <name evidence="2" type="ORF">MUK42_35981</name>
</gene>
<feature type="compositionally biased region" description="Pro residues" evidence="1">
    <location>
        <begin position="191"/>
        <end position="209"/>
    </location>
</feature>
<reference evidence="2" key="1">
    <citation type="submission" date="2022-05" db="EMBL/GenBank/DDBJ databases">
        <title>The Musa troglodytarum L. genome provides insights into the mechanism of non-climacteric behaviour and enrichment of carotenoids.</title>
        <authorList>
            <person name="Wang J."/>
        </authorList>
    </citation>
    <scope>NUCLEOTIDE SEQUENCE</scope>
    <source>
        <tissue evidence="2">Leaf</tissue>
    </source>
</reference>
<organism evidence="2 3">
    <name type="scientific">Musa troglodytarum</name>
    <name type="common">fe'i banana</name>
    <dbReference type="NCBI Taxonomy" id="320322"/>
    <lineage>
        <taxon>Eukaryota</taxon>
        <taxon>Viridiplantae</taxon>
        <taxon>Streptophyta</taxon>
        <taxon>Embryophyta</taxon>
        <taxon>Tracheophyta</taxon>
        <taxon>Spermatophyta</taxon>
        <taxon>Magnoliopsida</taxon>
        <taxon>Liliopsida</taxon>
        <taxon>Zingiberales</taxon>
        <taxon>Musaceae</taxon>
        <taxon>Musa</taxon>
    </lineage>
</organism>
<dbReference type="AlphaFoldDB" id="A0A9E7ED46"/>
<evidence type="ECO:0000313" key="2">
    <source>
        <dbReference type="EMBL" id="URD74722.1"/>
    </source>
</evidence>
<feature type="region of interest" description="Disordered" evidence="1">
    <location>
        <begin position="184"/>
        <end position="231"/>
    </location>
</feature>
<protein>
    <submittedName>
        <fullName evidence="2">Uncharacterized protein</fullName>
    </submittedName>
</protein>
<keyword evidence="3" id="KW-1185">Reference proteome</keyword>
<dbReference type="EMBL" id="CP097502">
    <property type="protein sequence ID" value="URD74722.1"/>
    <property type="molecule type" value="Genomic_DNA"/>
</dbReference>
<accession>A0A9E7ED46</accession>
<name>A0A9E7ED46_9LILI</name>
<proteinExistence type="predicted"/>